<protein>
    <submittedName>
        <fullName evidence="2">Uncharacterized protein</fullName>
    </submittedName>
</protein>
<sequence>MDVYVSENSSSQFSKLGEVSFKERKSDAGKHELKTIFVESEAKLIKLDLHKNYENFAINPRNQVGLVNLAIFGKIISTQNEHKKTSHEAVSDVEEELDRLGMQAISKQRRGSFGGMSAISSISNDLSRSTSSTPKNGDYVGELQQMLKAVESQKQRAVNEENYKHAKKAQFATMQLQMALKDMTELSKTKKQAIADEDFDYAQELTDEMKALRGNYMSRVDQKLLDEVPNDPRPSTSKSTVSTISKRSKSSKKKRPSNLELEGEDEGDSTGNRKLFERIPISPPSSPKSRSHRLHPNPHQSPSHSHSPSPINRTPSPKPPTPKKQTSPKPTSPDPHNKYFQYENRVLPAVLSKSMLSPEPSEISIDSTMSEDTLINAINPDDRGYASQAISYFGIDTVAKIYSKRWEQRKQGLRQIRESLEDSKKVSKNPGGSLSIALPALVKGLMDNLYNVYHEALELLKFVVLKFLPNNGLTKSEGPKVVNRTYLPLVSRTGDTVADGRFATSTFSTVDEIIKGDPQIAKMYLQKFMLPFEHTASSRTDQGKAKFIWNSVNSIGFPNINAGLIEEPLTKFSIYCMKHTDPEVRNIGRNIILFIYQRGDRNIIRKSLPPVHTISKNRVIKSLYSELDQFDGNGSLTSSTSTASYRRKQTMTRSPSTPSMTSSPSPNFRPRSMSKDFTVEKRRSSLTKNIDNQQRPKTITLIVDNDKEDSDPIDYQKICMYCGKLSPKFDAAGLTLHYEKSCPMLTNCPSCREIVEVRYMKNHLLNDCPNRSQYRLCEKCLTPVNRKTYNSHRNSKFCKAFLNESVAGRCMLCASDIRPPNDIGWRQHLLDKCPANARRKSKN</sequence>
<reference evidence="2" key="1">
    <citation type="submission" date="2022-11" db="UniProtKB">
        <authorList>
            <consortium name="WormBaseParasite"/>
        </authorList>
    </citation>
    <scope>IDENTIFICATION</scope>
</reference>
<accession>A0AC35F8I5</accession>
<proteinExistence type="predicted"/>
<evidence type="ECO:0000313" key="2">
    <source>
        <dbReference type="WBParaSite" id="PS1159_v2.g14785.t1"/>
    </source>
</evidence>
<dbReference type="WBParaSite" id="PS1159_v2.g14785.t1">
    <property type="protein sequence ID" value="PS1159_v2.g14785.t1"/>
    <property type="gene ID" value="PS1159_v2.g14785"/>
</dbReference>
<organism evidence="1 2">
    <name type="scientific">Panagrolaimus sp. PS1159</name>
    <dbReference type="NCBI Taxonomy" id="55785"/>
    <lineage>
        <taxon>Eukaryota</taxon>
        <taxon>Metazoa</taxon>
        <taxon>Ecdysozoa</taxon>
        <taxon>Nematoda</taxon>
        <taxon>Chromadorea</taxon>
        <taxon>Rhabditida</taxon>
        <taxon>Tylenchina</taxon>
        <taxon>Panagrolaimomorpha</taxon>
        <taxon>Panagrolaimoidea</taxon>
        <taxon>Panagrolaimidae</taxon>
        <taxon>Panagrolaimus</taxon>
    </lineage>
</organism>
<name>A0AC35F8I5_9BILA</name>
<evidence type="ECO:0000313" key="1">
    <source>
        <dbReference type="Proteomes" id="UP000887580"/>
    </source>
</evidence>
<dbReference type="Proteomes" id="UP000887580">
    <property type="component" value="Unplaced"/>
</dbReference>